<evidence type="ECO:0000256" key="7">
    <source>
        <dbReference type="ARBA" id="ARBA00023316"/>
    </source>
</evidence>
<evidence type="ECO:0000313" key="11">
    <source>
        <dbReference type="Proteomes" id="UP001190700"/>
    </source>
</evidence>
<dbReference type="GO" id="GO:0000272">
    <property type="term" value="P:polysaccharide catabolic process"/>
    <property type="evidence" value="ECO:0007669"/>
    <property type="project" value="UniProtKB-KW"/>
</dbReference>
<keyword evidence="6" id="KW-0326">Glycosidase</keyword>
<comment type="similarity">
    <text evidence="2">Belongs to the glycosyl hydrolase 81 family.</text>
</comment>
<feature type="domain" description="Glycosyl hydrolase family 81 C-terminal" evidence="9">
    <location>
        <begin position="435"/>
        <end position="578"/>
    </location>
</feature>
<evidence type="ECO:0000256" key="8">
    <source>
        <dbReference type="ARBA" id="ARBA00023326"/>
    </source>
</evidence>
<protein>
    <recommendedName>
        <fullName evidence="3">glucan endo-1,3-beta-D-glucosidase</fullName>
        <ecNumber evidence="3">3.2.1.39</ecNumber>
    </recommendedName>
</protein>
<dbReference type="InterPro" id="IPR040720">
    <property type="entry name" value="GH81_C"/>
</dbReference>
<dbReference type="GO" id="GO:0071555">
    <property type="term" value="P:cell wall organization"/>
    <property type="evidence" value="ECO:0007669"/>
    <property type="project" value="UniProtKB-KW"/>
</dbReference>
<dbReference type="InterPro" id="IPR005200">
    <property type="entry name" value="Endo-beta-glucanase"/>
</dbReference>
<accession>A0AAE0C1W4</accession>
<dbReference type="PANTHER" id="PTHR31983">
    <property type="entry name" value="ENDO-1,3(4)-BETA-GLUCANASE 1"/>
    <property type="match status" value="1"/>
</dbReference>
<dbReference type="EMBL" id="LGRX02030241">
    <property type="protein sequence ID" value="KAK3245940.1"/>
    <property type="molecule type" value="Genomic_DNA"/>
</dbReference>
<evidence type="ECO:0000256" key="2">
    <source>
        <dbReference type="ARBA" id="ARBA00010730"/>
    </source>
</evidence>
<dbReference type="Proteomes" id="UP001190700">
    <property type="component" value="Unassembled WGS sequence"/>
</dbReference>
<keyword evidence="11" id="KW-1185">Reference proteome</keyword>
<evidence type="ECO:0000256" key="5">
    <source>
        <dbReference type="ARBA" id="ARBA00023277"/>
    </source>
</evidence>
<evidence type="ECO:0000259" key="9">
    <source>
        <dbReference type="Pfam" id="PF17652"/>
    </source>
</evidence>
<gene>
    <name evidence="10" type="ORF">CYMTET_44513</name>
</gene>
<evidence type="ECO:0000256" key="1">
    <source>
        <dbReference type="ARBA" id="ARBA00000382"/>
    </source>
</evidence>
<keyword evidence="8" id="KW-0624">Polysaccharide degradation</keyword>
<name>A0AAE0C1W4_9CHLO</name>
<evidence type="ECO:0000256" key="6">
    <source>
        <dbReference type="ARBA" id="ARBA00023295"/>
    </source>
</evidence>
<dbReference type="AlphaFoldDB" id="A0AAE0C1W4"/>
<dbReference type="Pfam" id="PF17652">
    <property type="entry name" value="Glyco_hydro81C"/>
    <property type="match status" value="1"/>
</dbReference>
<comment type="catalytic activity">
    <reaction evidence="1">
        <text>Hydrolysis of (1-&gt;3)-beta-D-glucosidic linkages in (1-&gt;3)-beta-D-glucans.</text>
        <dbReference type="EC" id="3.2.1.39"/>
    </reaction>
</comment>
<dbReference type="EC" id="3.2.1.39" evidence="3"/>
<reference evidence="10 11" key="1">
    <citation type="journal article" date="2015" name="Genome Biol. Evol.">
        <title>Comparative Genomics of a Bacterivorous Green Alga Reveals Evolutionary Causalities and Consequences of Phago-Mixotrophic Mode of Nutrition.</title>
        <authorList>
            <person name="Burns J.A."/>
            <person name="Paasch A."/>
            <person name="Narechania A."/>
            <person name="Kim E."/>
        </authorList>
    </citation>
    <scope>NUCLEOTIDE SEQUENCE [LARGE SCALE GENOMIC DNA]</scope>
    <source>
        <strain evidence="10 11">PLY_AMNH</strain>
    </source>
</reference>
<dbReference type="PANTHER" id="PTHR31983:SF0">
    <property type="entry name" value="GLUCAN ENDO-1,3-BETA-D-GLUCOSIDASE 2"/>
    <property type="match status" value="1"/>
</dbReference>
<dbReference type="GO" id="GO:0052861">
    <property type="term" value="F:endo-1,3(4)-beta-glucanase activity"/>
    <property type="evidence" value="ECO:0007669"/>
    <property type="project" value="InterPro"/>
</dbReference>
<keyword evidence="7" id="KW-0961">Cell wall biogenesis/degradation</keyword>
<evidence type="ECO:0000313" key="10">
    <source>
        <dbReference type="EMBL" id="KAK3245940.1"/>
    </source>
</evidence>
<evidence type="ECO:0000256" key="4">
    <source>
        <dbReference type="ARBA" id="ARBA00022801"/>
    </source>
</evidence>
<dbReference type="PROSITE" id="PS52008">
    <property type="entry name" value="GH81"/>
    <property type="match status" value="1"/>
</dbReference>
<proteinExistence type="inferred from homology"/>
<sequence length="638" mass="71363">MKSIYPGYVDPLSGITVDWNKDKFTGLCFSYTLSDVDSNYNVLNETLNRQSSARYDAPEDRVDSQKVNVNYPSKLPDMCVRFDASVRIAKMHDIAAGDSDLHSSVTFTNSAVLRLTRGSPILTLELPPTVTAMITPLFYDLTLAPPSDYTANRGNDASAACDLIHEGQEPYASDVITWSDANSSYYRNDQTSSARYGYLVHHFNSAHSIHCTTTAETHTEDDIDDKHYSCFNSPLNLNTCDGVTRRLSPMQGFVRGGHDARLYFTNASVWRMVAVETPVPSPNTTVHALTLAQKDAICVAFAKDKSFRPISTNIYMIGKETHRMARVLYTAEALACGNVRDRQELADAVQAMLLRFLDGSYPYYHQNGGNSTDACADYSECLQSCSHGCGFQGGLRYDDTAWGGVIMDGNYGQQGNHGRNDWRDDNNHTFKQVVDNDIAWMYGHKHYSDHHYHFGYYVAAAAIYAYGHPDFLTSLINGPSCLARNLACVTVKDKLLTVVKEIANYDVHDAYFPQARHKDMYDWASWAGALNSDDAKLRNQEATVEGHVGYYGVELLGQLLQDEPLQLWAPLRSLLVQRALVGVHSERQTAEDVDYHLQSFQNDSTDDTYLDNGMSQVDTLLWFYTITNSLNLTEARAT</sequence>
<comment type="caution">
    <text evidence="10">The sequence shown here is derived from an EMBL/GenBank/DDBJ whole genome shotgun (WGS) entry which is preliminary data.</text>
</comment>
<keyword evidence="4" id="KW-0378">Hydrolase</keyword>
<organism evidence="10 11">
    <name type="scientific">Cymbomonas tetramitiformis</name>
    <dbReference type="NCBI Taxonomy" id="36881"/>
    <lineage>
        <taxon>Eukaryota</taxon>
        <taxon>Viridiplantae</taxon>
        <taxon>Chlorophyta</taxon>
        <taxon>Pyramimonadophyceae</taxon>
        <taxon>Pyramimonadales</taxon>
        <taxon>Pyramimonadaceae</taxon>
        <taxon>Cymbomonas</taxon>
    </lineage>
</organism>
<evidence type="ECO:0000256" key="3">
    <source>
        <dbReference type="ARBA" id="ARBA00012780"/>
    </source>
</evidence>
<dbReference type="GO" id="GO:0042973">
    <property type="term" value="F:glucan endo-1,3-beta-D-glucosidase activity"/>
    <property type="evidence" value="ECO:0007669"/>
    <property type="project" value="UniProtKB-EC"/>
</dbReference>
<keyword evidence="5" id="KW-0119">Carbohydrate metabolism</keyword>